<gene>
    <name evidence="19" type="ORF">SAMN05444373_101514</name>
</gene>
<dbReference type="GO" id="GO:0009088">
    <property type="term" value="P:threonine biosynthetic process"/>
    <property type="evidence" value="ECO:0007669"/>
    <property type="project" value="UniProtKB-UniPathway"/>
</dbReference>
<reference evidence="19 20" key="1">
    <citation type="submission" date="2016-11" db="EMBL/GenBank/DDBJ databases">
        <authorList>
            <person name="Varghese N."/>
            <person name="Submissions S."/>
        </authorList>
    </citation>
    <scope>NUCLEOTIDE SEQUENCE [LARGE SCALE GENOMIC DNA]</scope>
    <source>
        <strain evidence="19 20">DSM 19027</strain>
    </source>
</reference>
<dbReference type="CDD" id="cd04881">
    <property type="entry name" value="ACT_HSDH-Hom"/>
    <property type="match status" value="1"/>
</dbReference>
<dbReference type="Gene3D" id="3.30.70.260">
    <property type="match status" value="1"/>
</dbReference>
<feature type="binding site" evidence="15">
    <location>
        <position position="190"/>
    </location>
    <ligand>
        <name>L-homoserine</name>
        <dbReference type="ChEBI" id="CHEBI:57476"/>
    </ligand>
</feature>
<dbReference type="RefSeq" id="WP_149678404.1">
    <property type="nucleotide sequence ID" value="NZ_FQZP01000015.1"/>
</dbReference>
<feature type="binding site" evidence="15">
    <location>
        <begin position="9"/>
        <end position="16"/>
    </location>
    <ligand>
        <name>NADP(+)</name>
        <dbReference type="ChEBI" id="CHEBI:58349"/>
    </ligand>
</feature>
<dbReference type="PROSITE" id="PS51671">
    <property type="entry name" value="ACT"/>
    <property type="match status" value="1"/>
</dbReference>
<evidence type="ECO:0000313" key="19">
    <source>
        <dbReference type="EMBL" id="SHI92178.1"/>
    </source>
</evidence>
<keyword evidence="10 16" id="KW-0560">Oxidoreductase</keyword>
<dbReference type="Pfam" id="PF00742">
    <property type="entry name" value="Homoserine_dh"/>
    <property type="match status" value="1"/>
</dbReference>
<dbReference type="GO" id="GO:0050661">
    <property type="term" value="F:NADP binding"/>
    <property type="evidence" value="ECO:0007669"/>
    <property type="project" value="InterPro"/>
</dbReference>
<dbReference type="Proteomes" id="UP000324781">
    <property type="component" value="Unassembled WGS sequence"/>
</dbReference>
<dbReference type="EC" id="1.1.1.3" evidence="5 16"/>
<evidence type="ECO:0000256" key="4">
    <source>
        <dbReference type="ARBA" id="ARBA00006753"/>
    </source>
</evidence>
<dbReference type="InterPro" id="IPR019811">
    <property type="entry name" value="HDH_CS"/>
</dbReference>
<organism evidence="19 20">
    <name type="scientific">Thermoclostridium caenicola</name>
    <dbReference type="NCBI Taxonomy" id="659425"/>
    <lineage>
        <taxon>Bacteria</taxon>
        <taxon>Bacillati</taxon>
        <taxon>Bacillota</taxon>
        <taxon>Clostridia</taxon>
        <taxon>Eubacteriales</taxon>
        <taxon>Oscillospiraceae</taxon>
        <taxon>Thermoclostridium</taxon>
    </lineage>
</organism>
<dbReference type="OrthoDB" id="9808167at2"/>
<dbReference type="GO" id="GO:0004412">
    <property type="term" value="F:homoserine dehydrogenase activity"/>
    <property type="evidence" value="ECO:0007669"/>
    <property type="project" value="UniProtKB-EC"/>
</dbReference>
<dbReference type="SUPFAM" id="SSF55021">
    <property type="entry name" value="ACT-like"/>
    <property type="match status" value="1"/>
</dbReference>
<dbReference type="InterPro" id="IPR002912">
    <property type="entry name" value="ACT_dom"/>
</dbReference>
<comment type="catalytic activity">
    <reaction evidence="13">
        <text>L-homoserine + NADP(+) = L-aspartate 4-semialdehyde + NADPH + H(+)</text>
        <dbReference type="Rhea" id="RHEA:15761"/>
        <dbReference type="ChEBI" id="CHEBI:15378"/>
        <dbReference type="ChEBI" id="CHEBI:57476"/>
        <dbReference type="ChEBI" id="CHEBI:57783"/>
        <dbReference type="ChEBI" id="CHEBI:58349"/>
        <dbReference type="ChEBI" id="CHEBI:537519"/>
        <dbReference type="EC" id="1.1.1.3"/>
    </reaction>
    <physiologicalReaction direction="right-to-left" evidence="13">
        <dbReference type="Rhea" id="RHEA:15763"/>
    </physiologicalReaction>
</comment>
<feature type="domain" description="ACT" evidence="18">
    <location>
        <begin position="345"/>
        <end position="418"/>
    </location>
</feature>
<dbReference type="SUPFAM" id="SSF51735">
    <property type="entry name" value="NAD(P)-binding Rossmann-fold domains"/>
    <property type="match status" value="1"/>
</dbReference>
<dbReference type="Pfam" id="PF03447">
    <property type="entry name" value="NAD_binding_3"/>
    <property type="match status" value="1"/>
</dbReference>
<dbReference type="GO" id="GO:0009086">
    <property type="term" value="P:methionine biosynthetic process"/>
    <property type="evidence" value="ECO:0007669"/>
    <property type="project" value="UniProtKB-KW"/>
</dbReference>
<evidence type="ECO:0000256" key="10">
    <source>
        <dbReference type="ARBA" id="ARBA00023002"/>
    </source>
</evidence>
<feature type="binding site" evidence="15">
    <location>
        <position position="105"/>
    </location>
    <ligand>
        <name>NADPH</name>
        <dbReference type="ChEBI" id="CHEBI:57783"/>
    </ligand>
</feature>
<dbReference type="Pfam" id="PF01842">
    <property type="entry name" value="ACT"/>
    <property type="match status" value="1"/>
</dbReference>
<comment type="similarity">
    <text evidence="4 17">Belongs to the homoserine dehydrogenase family.</text>
</comment>
<dbReference type="NCBIfam" id="NF004976">
    <property type="entry name" value="PRK06349.1"/>
    <property type="match status" value="1"/>
</dbReference>
<accession>A0A1M6F391</accession>
<evidence type="ECO:0000256" key="7">
    <source>
        <dbReference type="ARBA" id="ARBA00022605"/>
    </source>
</evidence>
<evidence type="ECO:0000256" key="16">
    <source>
        <dbReference type="RuleBase" id="RU000579"/>
    </source>
</evidence>
<dbReference type="PANTHER" id="PTHR43331:SF1">
    <property type="entry name" value="HOMOSERINE DEHYDROGENASE"/>
    <property type="match status" value="1"/>
</dbReference>
<evidence type="ECO:0000256" key="15">
    <source>
        <dbReference type="PIRSR" id="PIRSR000098-2"/>
    </source>
</evidence>
<dbReference type="Gene3D" id="3.40.50.720">
    <property type="entry name" value="NAD(P)-binding Rossmann-like Domain"/>
    <property type="match status" value="1"/>
</dbReference>
<evidence type="ECO:0000256" key="11">
    <source>
        <dbReference type="ARBA" id="ARBA00023053"/>
    </source>
</evidence>
<dbReference type="EMBL" id="FQZP01000015">
    <property type="protein sequence ID" value="SHI92178.1"/>
    <property type="molecule type" value="Genomic_DNA"/>
</dbReference>
<dbReference type="PROSITE" id="PS51257">
    <property type="entry name" value="PROKAR_LIPOPROTEIN"/>
    <property type="match status" value="1"/>
</dbReference>
<feature type="active site" description="Proton donor" evidence="14">
    <location>
        <position position="205"/>
    </location>
</feature>
<evidence type="ECO:0000256" key="12">
    <source>
        <dbReference type="ARBA" id="ARBA00023167"/>
    </source>
</evidence>
<protein>
    <recommendedName>
        <fullName evidence="6 16">Homoserine dehydrogenase</fullName>
        <ecNumber evidence="5 16">1.1.1.3</ecNumber>
    </recommendedName>
</protein>
<comment type="cofactor">
    <cofactor evidence="1">
        <name>a metal cation</name>
        <dbReference type="ChEBI" id="CHEBI:25213"/>
    </cofactor>
</comment>
<evidence type="ECO:0000259" key="18">
    <source>
        <dbReference type="PROSITE" id="PS51671"/>
    </source>
</evidence>
<evidence type="ECO:0000256" key="1">
    <source>
        <dbReference type="ARBA" id="ARBA00001920"/>
    </source>
</evidence>
<dbReference type="InterPro" id="IPR036291">
    <property type="entry name" value="NAD(P)-bd_dom_sf"/>
</dbReference>
<keyword evidence="9 15" id="KW-0521">NADP</keyword>
<keyword evidence="12 16" id="KW-0486">Methionine biosynthesis</keyword>
<dbReference type="SUPFAM" id="SSF55347">
    <property type="entry name" value="Glyceraldehyde-3-phosphate dehydrogenase-like, C-terminal domain"/>
    <property type="match status" value="1"/>
</dbReference>
<dbReference type="InterPro" id="IPR016204">
    <property type="entry name" value="HDH"/>
</dbReference>
<dbReference type="InterPro" id="IPR045865">
    <property type="entry name" value="ACT-like_dom_sf"/>
</dbReference>
<keyword evidence="8 16" id="KW-0791">Threonine biosynthesis</keyword>
<dbReference type="InterPro" id="IPR001342">
    <property type="entry name" value="HDH_cat"/>
</dbReference>
<name>A0A1M6F391_9FIRM</name>
<dbReference type="UniPathway" id="UPA00050">
    <property type="reaction ID" value="UER00063"/>
</dbReference>
<sequence>MKKVKLAFLGLGTVGCGVMKVLRQNAEMFKRREGLDLDVKWVLVRDKSKPRAVDIDPATLTTDAGTILNDPEIDLVAEFMGGEEPAFTYIRKALMNGKSVVTANKEVIAKHWHTLEQEAVKSGAGLYYEASVAGGIPIIKTIRRSLQANHIQKFMGIINGTTNYILTRMSEDGSDFNTALKEAQRLGYAEPDPTADIEGLDAKFKLSILSTICFRNQVPLEHVFCEGITRVTAEDIAVAQQLGYGIKLLAIGKKHGDRIEARVHPTFIPLSHPLCAVRDSYNAIFIEGDIVGNLMFYGRGAGDFPTASAIVSDIITACQNENGHHRTGMDGAPVIFEKDWISRYYVRMLVSDRPGVLAEIAGLFGKHGVSIESVIQKNRGENASLIFITHEAHEQSLLRALEDMKGCAAVSSIESMIRVER</sequence>
<evidence type="ECO:0000256" key="3">
    <source>
        <dbReference type="ARBA" id="ARBA00005062"/>
    </source>
</evidence>
<evidence type="ECO:0000256" key="9">
    <source>
        <dbReference type="ARBA" id="ARBA00022857"/>
    </source>
</evidence>
<evidence type="ECO:0000256" key="17">
    <source>
        <dbReference type="RuleBase" id="RU004171"/>
    </source>
</evidence>
<dbReference type="UniPathway" id="UPA00051">
    <property type="reaction ID" value="UER00465"/>
</dbReference>
<evidence type="ECO:0000313" key="20">
    <source>
        <dbReference type="Proteomes" id="UP000324781"/>
    </source>
</evidence>
<evidence type="ECO:0000256" key="8">
    <source>
        <dbReference type="ARBA" id="ARBA00022697"/>
    </source>
</evidence>
<keyword evidence="7 16" id="KW-0028">Amino-acid biosynthesis</keyword>
<dbReference type="PIRSF" id="PIRSF000098">
    <property type="entry name" value="Homoser_dehydrog"/>
    <property type="match status" value="1"/>
</dbReference>
<dbReference type="Gene3D" id="3.30.360.10">
    <property type="entry name" value="Dihydrodipicolinate Reductase, domain 2"/>
    <property type="match status" value="1"/>
</dbReference>
<comment type="pathway">
    <text evidence="2 16">Amino-acid biosynthesis; L-threonine biosynthesis; L-threonine from L-aspartate: step 3/5.</text>
</comment>
<comment type="pathway">
    <text evidence="3 16">Amino-acid biosynthesis; L-methionine biosynthesis via de novo pathway; L-homoserine from L-aspartate: step 3/3.</text>
</comment>
<dbReference type="PANTHER" id="PTHR43331">
    <property type="entry name" value="HOMOSERINE DEHYDROGENASE"/>
    <property type="match status" value="1"/>
</dbReference>
<dbReference type="InterPro" id="IPR005106">
    <property type="entry name" value="Asp/hSer_DH_NAD-bd"/>
</dbReference>
<dbReference type="AlphaFoldDB" id="A0A1M6F391"/>
<evidence type="ECO:0000256" key="5">
    <source>
        <dbReference type="ARBA" id="ARBA00013213"/>
    </source>
</evidence>
<dbReference type="PROSITE" id="PS01042">
    <property type="entry name" value="HOMOSER_DHGENASE"/>
    <property type="match status" value="1"/>
</dbReference>
<proteinExistence type="inferred from homology"/>
<keyword evidence="20" id="KW-1185">Reference proteome</keyword>
<keyword evidence="11" id="KW-0915">Sodium</keyword>
<evidence type="ECO:0000256" key="6">
    <source>
        <dbReference type="ARBA" id="ARBA00013376"/>
    </source>
</evidence>
<evidence type="ECO:0000256" key="14">
    <source>
        <dbReference type="PIRSR" id="PIRSR000098-1"/>
    </source>
</evidence>
<dbReference type="FunFam" id="3.30.360.10:FF:000005">
    <property type="entry name" value="Homoserine dehydrogenase"/>
    <property type="match status" value="1"/>
</dbReference>
<evidence type="ECO:0000256" key="13">
    <source>
        <dbReference type="ARBA" id="ARBA00048841"/>
    </source>
</evidence>
<evidence type="ECO:0000256" key="2">
    <source>
        <dbReference type="ARBA" id="ARBA00005056"/>
    </source>
</evidence>